<proteinExistence type="predicted"/>
<keyword evidence="1" id="KW-0732">Signal</keyword>
<dbReference type="Proteomes" id="UP000289323">
    <property type="component" value="Unassembled WGS sequence"/>
</dbReference>
<dbReference type="AlphaFoldDB" id="A0A446B7U5"/>
<gene>
    <name evidence="2" type="ORF">TT172_LOCUS917</name>
</gene>
<accession>A0A446B7U5</accession>
<sequence>MRCPRPPVFSLPLLAPVFSAFAFASAFILAPAPAPAPRGLPHPIQVRLQPLGLAPQRPALAAQQQHAPLRHGARLGAAPLPGLAPDLLGRLARVDVGW</sequence>
<evidence type="ECO:0000256" key="1">
    <source>
        <dbReference type="SAM" id="SignalP"/>
    </source>
</evidence>
<name>A0A446B7U5_9PEZI</name>
<dbReference type="EMBL" id="OUUZ01000001">
    <property type="protein sequence ID" value="SPQ18498.1"/>
    <property type="molecule type" value="Genomic_DNA"/>
</dbReference>
<evidence type="ECO:0000313" key="3">
    <source>
        <dbReference type="Proteomes" id="UP000289323"/>
    </source>
</evidence>
<feature type="signal peptide" evidence="1">
    <location>
        <begin position="1"/>
        <end position="26"/>
    </location>
</feature>
<evidence type="ECO:0000313" key="2">
    <source>
        <dbReference type="EMBL" id="SPQ18498.1"/>
    </source>
</evidence>
<feature type="chain" id="PRO_5019363629" evidence="1">
    <location>
        <begin position="27"/>
        <end position="98"/>
    </location>
</feature>
<organism evidence="2 3">
    <name type="scientific">Thermothielavioides terrestris</name>
    <dbReference type="NCBI Taxonomy" id="2587410"/>
    <lineage>
        <taxon>Eukaryota</taxon>
        <taxon>Fungi</taxon>
        <taxon>Dikarya</taxon>
        <taxon>Ascomycota</taxon>
        <taxon>Pezizomycotina</taxon>
        <taxon>Sordariomycetes</taxon>
        <taxon>Sordariomycetidae</taxon>
        <taxon>Sordariales</taxon>
        <taxon>Chaetomiaceae</taxon>
        <taxon>Thermothielavioides</taxon>
    </lineage>
</organism>
<protein>
    <submittedName>
        <fullName evidence="2">02093a8d-a285-4735-8b12-bf5ea9858239</fullName>
    </submittedName>
</protein>
<reference evidence="2 3" key="1">
    <citation type="submission" date="2018-04" db="EMBL/GenBank/DDBJ databases">
        <authorList>
            <person name="Huttner S."/>
            <person name="Dainat J."/>
        </authorList>
    </citation>
    <scope>NUCLEOTIDE SEQUENCE [LARGE SCALE GENOMIC DNA]</scope>
</reference>